<reference evidence="1" key="1">
    <citation type="submission" date="2018-05" db="EMBL/GenBank/DDBJ databases">
        <title>Draft genome of Mucuna pruriens seed.</title>
        <authorList>
            <person name="Nnadi N.E."/>
            <person name="Vos R."/>
            <person name="Hasami M.H."/>
            <person name="Devisetty U.K."/>
            <person name="Aguiy J.C."/>
        </authorList>
    </citation>
    <scope>NUCLEOTIDE SEQUENCE [LARGE SCALE GENOMIC DNA]</scope>
    <source>
        <strain evidence="1">JCA_2017</strain>
    </source>
</reference>
<proteinExistence type="predicted"/>
<keyword evidence="2" id="KW-1185">Reference proteome</keyword>
<dbReference type="Proteomes" id="UP000257109">
    <property type="component" value="Unassembled WGS sequence"/>
</dbReference>
<dbReference type="EMBL" id="QJKJ01003042">
    <property type="protein sequence ID" value="RDY00237.1"/>
    <property type="molecule type" value="Genomic_DNA"/>
</dbReference>
<evidence type="ECO:0000313" key="2">
    <source>
        <dbReference type="Proteomes" id="UP000257109"/>
    </source>
</evidence>
<protein>
    <submittedName>
        <fullName evidence="1">Uncharacterized protein</fullName>
    </submittedName>
</protein>
<dbReference type="AlphaFoldDB" id="A0A371HBY2"/>
<sequence length="53" mass="6445">MKINGVPKYAIRFMRITSQEDLEMKFMSKYFPLSKYLKLNVEITSFLYKDCRK</sequence>
<feature type="non-terminal residue" evidence="1">
    <location>
        <position position="53"/>
    </location>
</feature>
<organism evidence="1 2">
    <name type="scientific">Mucuna pruriens</name>
    <name type="common">Velvet bean</name>
    <name type="synonym">Dolichos pruriens</name>
    <dbReference type="NCBI Taxonomy" id="157652"/>
    <lineage>
        <taxon>Eukaryota</taxon>
        <taxon>Viridiplantae</taxon>
        <taxon>Streptophyta</taxon>
        <taxon>Embryophyta</taxon>
        <taxon>Tracheophyta</taxon>
        <taxon>Spermatophyta</taxon>
        <taxon>Magnoliopsida</taxon>
        <taxon>eudicotyledons</taxon>
        <taxon>Gunneridae</taxon>
        <taxon>Pentapetalae</taxon>
        <taxon>rosids</taxon>
        <taxon>fabids</taxon>
        <taxon>Fabales</taxon>
        <taxon>Fabaceae</taxon>
        <taxon>Papilionoideae</taxon>
        <taxon>50 kb inversion clade</taxon>
        <taxon>NPAAA clade</taxon>
        <taxon>indigoferoid/millettioid clade</taxon>
        <taxon>Phaseoleae</taxon>
        <taxon>Mucuna</taxon>
    </lineage>
</organism>
<gene>
    <name evidence="1" type="ORF">CR513_16617</name>
</gene>
<evidence type="ECO:0000313" key="1">
    <source>
        <dbReference type="EMBL" id="RDY00237.1"/>
    </source>
</evidence>
<name>A0A371HBY2_MUCPR</name>
<accession>A0A371HBY2</accession>
<comment type="caution">
    <text evidence="1">The sequence shown here is derived from an EMBL/GenBank/DDBJ whole genome shotgun (WGS) entry which is preliminary data.</text>
</comment>